<sequence length="130" mass="15279">MMPYFPVETVDRTNTCKTCREGQLFDSQWKLPLDILDCILQQLAEYDDLHSLKMCALVCTDLTHLCQRRIFNQIMLANFVSEDMHVKAQTPTRFEELLNQNPKVADYVRSLHYQYDPLAQGPDSYVLQRF</sequence>
<comment type="caution">
    <text evidence="1">The sequence shown here is derived from an EMBL/GenBank/DDBJ whole genome shotgun (WGS) entry which is preliminary data.</text>
</comment>
<evidence type="ECO:0000313" key="2">
    <source>
        <dbReference type="Proteomes" id="UP000567179"/>
    </source>
</evidence>
<dbReference type="OrthoDB" id="2977329at2759"/>
<protein>
    <recommendedName>
        <fullName evidence="3">F-box domain-containing protein</fullName>
    </recommendedName>
</protein>
<gene>
    <name evidence="1" type="ORF">D9619_001290</name>
</gene>
<organism evidence="1 2">
    <name type="scientific">Psilocybe cf. subviscida</name>
    <dbReference type="NCBI Taxonomy" id="2480587"/>
    <lineage>
        <taxon>Eukaryota</taxon>
        <taxon>Fungi</taxon>
        <taxon>Dikarya</taxon>
        <taxon>Basidiomycota</taxon>
        <taxon>Agaricomycotina</taxon>
        <taxon>Agaricomycetes</taxon>
        <taxon>Agaricomycetidae</taxon>
        <taxon>Agaricales</taxon>
        <taxon>Agaricineae</taxon>
        <taxon>Strophariaceae</taxon>
        <taxon>Psilocybe</taxon>
    </lineage>
</organism>
<keyword evidence="2" id="KW-1185">Reference proteome</keyword>
<dbReference type="Proteomes" id="UP000567179">
    <property type="component" value="Unassembled WGS sequence"/>
</dbReference>
<name>A0A8H5BD50_9AGAR</name>
<proteinExistence type="predicted"/>
<evidence type="ECO:0000313" key="1">
    <source>
        <dbReference type="EMBL" id="KAF5321155.1"/>
    </source>
</evidence>
<dbReference type="SUPFAM" id="SSF81383">
    <property type="entry name" value="F-box domain"/>
    <property type="match status" value="1"/>
</dbReference>
<dbReference type="EMBL" id="JAACJJ010000028">
    <property type="protein sequence ID" value="KAF5321155.1"/>
    <property type="molecule type" value="Genomic_DNA"/>
</dbReference>
<evidence type="ECO:0008006" key="3">
    <source>
        <dbReference type="Google" id="ProtNLM"/>
    </source>
</evidence>
<dbReference type="AlphaFoldDB" id="A0A8H5BD50"/>
<reference evidence="1 2" key="1">
    <citation type="journal article" date="2020" name="ISME J.">
        <title>Uncovering the hidden diversity of litter-decomposition mechanisms in mushroom-forming fungi.</title>
        <authorList>
            <person name="Floudas D."/>
            <person name="Bentzer J."/>
            <person name="Ahren D."/>
            <person name="Johansson T."/>
            <person name="Persson P."/>
            <person name="Tunlid A."/>
        </authorList>
    </citation>
    <scope>NUCLEOTIDE SEQUENCE [LARGE SCALE GENOMIC DNA]</scope>
    <source>
        <strain evidence="1 2">CBS 101986</strain>
    </source>
</reference>
<dbReference type="InterPro" id="IPR036047">
    <property type="entry name" value="F-box-like_dom_sf"/>
</dbReference>
<accession>A0A8H5BD50</accession>